<comment type="cofactor">
    <cofactor evidence="1">
        <name>Zn(2+)</name>
        <dbReference type="ChEBI" id="CHEBI:29105"/>
    </cofactor>
</comment>
<dbReference type="InterPro" id="IPR011249">
    <property type="entry name" value="Metalloenz_LuxS/M16"/>
</dbReference>
<dbReference type="SUPFAM" id="SSF63411">
    <property type="entry name" value="LuxS/MPP-like metallohydrolase"/>
    <property type="match status" value="4"/>
</dbReference>
<gene>
    <name evidence="11" type="ORF">GEV47_14025</name>
</gene>
<evidence type="ECO:0000313" key="12">
    <source>
        <dbReference type="Proteomes" id="UP000451565"/>
    </source>
</evidence>
<evidence type="ECO:0000259" key="10">
    <source>
        <dbReference type="Pfam" id="PF05193"/>
    </source>
</evidence>
<evidence type="ECO:0000259" key="9">
    <source>
        <dbReference type="Pfam" id="PF00675"/>
    </source>
</evidence>
<dbReference type="Pfam" id="PF00675">
    <property type="entry name" value="Peptidase_M16"/>
    <property type="match status" value="1"/>
</dbReference>
<evidence type="ECO:0000256" key="8">
    <source>
        <dbReference type="RuleBase" id="RU004447"/>
    </source>
</evidence>
<dbReference type="GO" id="GO:0004222">
    <property type="term" value="F:metalloendopeptidase activity"/>
    <property type="evidence" value="ECO:0007669"/>
    <property type="project" value="InterPro"/>
</dbReference>
<keyword evidence="6" id="KW-0862">Zinc</keyword>
<evidence type="ECO:0000256" key="1">
    <source>
        <dbReference type="ARBA" id="ARBA00001947"/>
    </source>
</evidence>
<accession>A0A843YVS5</accession>
<sequence>MHLFRKNPHSTSLIATLISGVLTSSLAGFLAFVPYTADAKAPDTAARTALPPGVTQGPSAEGITEYNFANGFKVLLLPDDSKPTITVNITYLVGSRMENYGETGMAHLLEHLMFKGSDKHPSIPQDFSQRGMDFNGTTSLDRTNYYEISQASDENLKWAIDMEADRMLNSHIARKDLDSEMTVVRNEFEKGENSPTSVLIKRMQGVAYDWHNYGKPTIGNRSDIENVKIENLQAFYHKYYQPDNAVLLIAGKFDPVKALTLVNQAFGKLPKPTRKLPEFWTVEPTKDGDRSFTIRRPGDVQIVAVAYHIPSDLHDDSTALTFAGTILADTPSGRLHKALVDTGKASGVFQFQMSGYAPGLLIIGAIVKKGEPIEPVRAALIEGIESFAKTPPTAEEMERTKLSIANDYKNMLNDPQQTGVAMSNAIALGDWRLLFLGRDQASQMTAARVSSVAEHYFKRDNRTVGTFIPDDNPQRAEIPAAPALATVLAEYKPQQGIAEGEKFDPSQANIDARTQHSTIGGLKVALLPKKTRGETVNVALNFDWGTEKSLFGKQTISALTDAMLTRGTTTLNREQLSDAFSKLNINGGPSQFQTTRDNLPAALKLIASVYKEPRFDETELERLRKEVLVGLESSRNDPSRLASEAISLHYNKYPRGDWLAAQTLDQQIADVKAVTLADIKAFYKEFYGASHGELAVVGDFDVAATTKAIQDNFGDWQNATPYERVIRKNFDVAPLQEAINTPGKENGSYVARQNLDMRDDDADYPALMVANYLFGGGSLKSRLADRVRQKEGLSYGVGSSLNVGSISRASSFNIGAISAPQNLTKVDLAVKDELAKAIKDGFTAEELARAKSGILQERLQARAQDSALSAGWVRLLDVDRTYAWSKKMEDNISALTLDQVNAAFRKWIDPAKISVVVARDESKINQPNKPGK</sequence>
<keyword evidence="5" id="KW-0378">Hydrolase</keyword>
<dbReference type="GO" id="GO:0006508">
    <property type="term" value="P:proteolysis"/>
    <property type="evidence" value="ECO:0007669"/>
    <property type="project" value="UniProtKB-KW"/>
</dbReference>
<evidence type="ECO:0000256" key="2">
    <source>
        <dbReference type="ARBA" id="ARBA00007261"/>
    </source>
</evidence>
<dbReference type="PROSITE" id="PS00143">
    <property type="entry name" value="INSULINASE"/>
    <property type="match status" value="1"/>
</dbReference>
<feature type="domain" description="Peptidase M16 N-terminal" evidence="9">
    <location>
        <begin position="74"/>
        <end position="219"/>
    </location>
</feature>
<feature type="domain" description="Peptidase M16 C-terminal" evidence="10">
    <location>
        <begin position="674"/>
        <end position="852"/>
    </location>
</feature>
<evidence type="ECO:0000256" key="3">
    <source>
        <dbReference type="ARBA" id="ARBA00022670"/>
    </source>
</evidence>
<organism evidence="11 12">
    <name type="scientific">Glaciimonas soli</name>
    <dbReference type="NCBI Taxonomy" id="2590999"/>
    <lineage>
        <taxon>Bacteria</taxon>
        <taxon>Pseudomonadati</taxon>
        <taxon>Pseudomonadota</taxon>
        <taxon>Betaproteobacteria</taxon>
        <taxon>Burkholderiales</taxon>
        <taxon>Oxalobacteraceae</taxon>
        <taxon>Glaciimonas</taxon>
    </lineage>
</organism>
<name>A0A843YVS5_9BURK</name>
<keyword evidence="7" id="KW-0482">Metalloprotease</keyword>
<dbReference type="Pfam" id="PF05193">
    <property type="entry name" value="Peptidase_M16_C"/>
    <property type="match status" value="2"/>
</dbReference>
<comment type="similarity">
    <text evidence="2 8">Belongs to the peptidase M16 family.</text>
</comment>
<dbReference type="InterPro" id="IPR011765">
    <property type="entry name" value="Pept_M16_N"/>
</dbReference>
<evidence type="ECO:0000256" key="7">
    <source>
        <dbReference type="ARBA" id="ARBA00023049"/>
    </source>
</evidence>
<dbReference type="InterPro" id="IPR001431">
    <property type="entry name" value="Pept_M16_Zn_BS"/>
</dbReference>
<feature type="domain" description="Peptidase M16 C-terminal" evidence="10">
    <location>
        <begin position="227"/>
        <end position="401"/>
    </location>
</feature>
<proteinExistence type="inferred from homology"/>
<dbReference type="EMBL" id="WINI01000007">
    <property type="protein sequence ID" value="MQR01793.1"/>
    <property type="molecule type" value="Genomic_DNA"/>
</dbReference>
<evidence type="ECO:0000313" key="11">
    <source>
        <dbReference type="EMBL" id="MQR01793.1"/>
    </source>
</evidence>
<dbReference type="AlphaFoldDB" id="A0A843YVS5"/>
<protein>
    <submittedName>
        <fullName evidence="11">Insulinase family protein</fullName>
    </submittedName>
</protein>
<dbReference type="Gene3D" id="3.30.830.10">
    <property type="entry name" value="Metalloenzyme, LuxS/M16 peptidase-like"/>
    <property type="match status" value="4"/>
</dbReference>
<dbReference type="PANTHER" id="PTHR43690">
    <property type="entry name" value="NARDILYSIN"/>
    <property type="match status" value="1"/>
</dbReference>
<evidence type="ECO:0000256" key="5">
    <source>
        <dbReference type="ARBA" id="ARBA00022801"/>
    </source>
</evidence>
<dbReference type="Proteomes" id="UP000451565">
    <property type="component" value="Unassembled WGS sequence"/>
</dbReference>
<dbReference type="PANTHER" id="PTHR43690:SF17">
    <property type="entry name" value="PROTEIN YHJJ"/>
    <property type="match status" value="1"/>
</dbReference>
<evidence type="ECO:0000256" key="6">
    <source>
        <dbReference type="ARBA" id="ARBA00022833"/>
    </source>
</evidence>
<keyword evidence="3" id="KW-0645">Protease</keyword>
<keyword evidence="4" id="KW-0479">Metal-binding</keyword>
<dbReference type="RefSeq" id="WP_153235383.1">
    <property type="nucleotide sequence ID" value="NZ_WINI01000007.1"/>
</dbReference>
<keyword evidence="12" id="KW-1185">Reference proteome</keyword>
<dbReference type="GO" id="GO:0046872">
    <property type="term" value="F:metal ion binding"/>
    <property type="evidence" value="ECO:0007669"/>
    <property type="project" value="UniProtKB-KW"/>
</dbReference>
<evidence type="ECO:0000256" key="4">
    <source>
        <dbReference type="ARBA" id="ARBA00022723"/>
    </source>
</evidence>
<dbReference type="InterPro" id="IPR050626">
    <property type="entry name" value="Peptidase_M16"/>
</dbReference>
<reference evidence="11 12" key="1">
    <citation type="submission" date="2019-10" db="EMBL/GenBank/DDBJ databases">
        <title>Glaciimonas soli sp. nov., a psychrophilic bacterium isolated from the forest soil of a high elevation mountain in Taiwan.</title>
        <authorList>
            <person name="Wang L.-T."/>
            <person name="Shieh W.Y."/>
        </authorList>
    </citation>
    <scope>NUCLEOTIDE SEQUENCE [LARGE SCALE GENOMIC DNA]</scope>
    <source>
        <strain evidence="11 12">GS1</strain>
    </source>
</reference>
<dbReference type="InterPro" id="IPR007863">
    <property type="entry name" value="Peptidase_M16_C"/>
</dbReference>
<comment type="caution">
    <text evidence="11">The sequence shown here is derived from an EMBL/GenBank/DDBJ whole genome shotgun (WGS) entry which is preliminary data.</text>
</comment>
<dbReference type="OrthoDB" id="9811314at2"/>